<dbReference type="Gene3D" id="2.40.33.20">
    <property type="entry name" value="PK beta-barrel domain-like"/>
    <property type="match status" value="1"/>
</dbReference>
<dbReference type="HOGENOM" id="CLU_028286_4_0_0"/>
<dbReference type="InterPro" id="IPR005303">
    <property type="entry name" value="MOCOS_middle"/>
</dbReference>
<dbReference type="STRING" id="671143.DAMO_2799"/>
<dbReference type="EMBL" id="FP565575">
    <property type="protein sequence ID" value="CBE69872.1"/>
    <property type="molecule type" value="Genomic_DNA"/>
</dbReference>
<accession>D5ML30</accession>
<name>D5ML30_METO1</name>
<dbReference type="InterPro" id="IPR011037">
    <property type="entry name" value="Pyrv_Knase-like_insert_dom_sf"/>
</dbReference>
<dbReference type="PROSITE" id="PS51340">
    <property type="entry name" value="MOSC"/>
    <property type="match status" value="1"/>
</dbReference>
<dbReference type="InterPro" id="IPR005302">
    <property type="entry name" value="MoCF_Sase_C"/>
</dbReference>
<dbReference type="GO" id="GO:0030170">
    <property type="term" value="F:pyridoxal phosphate binding"/>
    <property type="evidence" value="ECO:0007669"/>
    <property type="project" value="InterPro"/>
</dbReference>
<dbReference type="GO" id="GO:0030151">
    <property type="term" value="F:molybdenum ion binding"/>
    <property type="evidence" value="ECO:0007669"/>
    <property type="project" value="InterPro"/>
</dbReference>
<dbReference type="Pfam" id="PF03476">
    <property type="entry name" value="MOSC_N"/>
    <property type="match status" value="1"/>
</dbReference>
<dbReference type="eggNOG" id="COG3217">
    <property type="taxonomic scope" value="Bacteria"/>
</dbReference>
<organism evidence="2 3">
    <name type="scientific">Methylomirabilis oxygeniifera</name>
    <dbReference type="NCBI Taxonomy" id="671143"/>
    <lineage>
        <taxon>Bacteria</taxon>
        <taxon>Candidatus Methylomirabilota</taxon>
        <taxon>Candidatus Methylomirabilia</taxon>
        <taxon>Candidatus Methylomirabilales</taxon>
        <taxon>Candidatus Methylomirabilaceae</taxon>
        <taxon>Candidatus Methylomirabilis</taxon>
    </lineage>
</organism>
<dbReference type="AlphaFoldDB" id="D5ML30"/>
<evidence type="ECO:0000259" key="1">
    <source>
        <dbReference type="PROSITE" id="PS51340"/>
    </source>
</evidence>
<gene>
    <name evidence="2" type="ORF">DAMO_2799</name>
</gene>
<dbReference type="KEGG" id="mox:DAMO_2799"/>
<evidence type="ECO:0000313" key="2">
    <source>
        <dbReference type="EMBL" id="CBE69872.1"/>
    </source>
</evidence>
<dbReference type="GO" id="GO:0003824">
    <property type="term" value="F:catalytic activity"/>
    <property type="evidence" value="ECO:0007669"/>
    <property type="project" value="InterPro"/>
</dbReference>
<dbReference type="Pfam" id="PF03473">
    <property type="entry name" value="MOSC"/>
    <property type="match status" value="1"/>
</dbReference>
<dbReference type="Proteomes" id="UP000006898">
    <property type="component" value="Chromosome"/>
</dbReference>
<evidence type="ECO:0000313" key="3">
    <source>
        <dbReference type="Proteomes" id="UP000006898"/>
    </source>
</evidence>
<dbReference type="SUPFAM" id="SSF50800">
    <property type="entry name" value="PK beta-barrel domain-like"/>
    <property type="match status" value="1"/>
</dbReference>
<sequence length="320" mass="35576">MGVSKEASIEVGRVREIWRYPVKSMIGERLDRGYVGTKGLWGDRGWAIRGEATGEIHNAKRHPILMQCRAIYREEPRADHIPHVEITLPDGATVSSDSPAASQRLSELIGRHVTLRPVQPGADTAYYRRREPGAALFGRLWAYRSARRLLQRLILRGPAEKELRAVFGLEPEDPLPDLSGVPPVAWEFYTPPGTYFDLFPIHVLTTSTLQLMSQLNPAANWDVRRFRPNVLVDTKPTNGAIENDWVGRTMRIGDVVVKGELPAIRCAMPMHAQADLPRDPSVLRTIVRKADQSLGLYASIIEAGSVATGDPVELVPRSAT</sequence>
<proteinExistence type="predicted"/>
<reference evidence="2 3" key="1">
    <citation type="journal article" date="2010" name="Nature">
        <title>Nitrite-driven anaerobic methane oxidation by oxygenic bacteria.</title>
        <authorList>
            <person name="Ettwig K.F."/>
            <person name="Butler M.K."/>
            <person name="Le Paslier D."/>
            <person name="Pelletier E."/>
            <person name="Mangenot S."/>
            <person name="Kuypers M.M.M."/>
            <person name="Schreiber F."/>
            <person name="Dutilh B.E."/>
            <person name="Zedelius J."/>
            <person name="de Beer D."/>
            <person name="Gloerich J."/>
            <person name="Wessels H.J.C.T."/>
            <person name="van Allen T."/>
            <person name="Luesken F."/>
            <person name="Wu M."/>
            <person name="van de Pas-Schoonen K.T."/>
            <person name="Op den Camp H.J.M."/>
            <person name="Janssen-Megens E.M."/>
            <person name="Francoijs K-J."/>
            <person name="Stunnenberg H."/>
            <person name="Weissenbach J."/>
            <person name="Jetten M.S.M."/>
            <person name="Strous M."/>
        </authorList>
    </citation>
    <scope>NUCLEOTIDE SEQUENCE [LARGE SCALE GENOMIC DNA]</scope>
</reference>
<protein>
    <recommendedName>
        <fullName evidence="1">MOSC domain-containing protein</fullName>
    </recommendedName>
</protein>
<feature type="domain" description="MOSC" evidence="1">
    <location>
        <begin position="164"/>
        <end position="315"/>
    </location>
</feature>